<dbReference type="Pfam" id="PF19838">
    <property type="entry name" value="LptD_2"/>
    <property type="match status" value="1"/>
</dbReference>
<feature type="region of interest" description="Disordered" evidence="1">
    <location>
        <begin position="763"/>
        <end position="794"/>
    </location>
</feature>
<dbReference type="GO" id="GO:1990351">
    <property type="term" value="C:transporter complex"/>
    <property type="evidence" value="ECO:0007669"/>
    <property type="project" value="TreeGrafter"/>
</dbReference>
<dbReference type="EMBL" id="CP011071">
    <property type="protein sequence ID" value="AKA36050.1"/>
    <property type="molecule type" value="Genomic_DNA"/>
</dbReference>
<dbReference type="InterPro" id="IPR050218">
    <property type="entry name" value="LptD"/>
</dbReference>
<dbReference type="Proteomes" id="UP000032726">
    <property type="component" value="Chromosome"/>
</dbReference>
<dbReference type="HOGENOM" id="CLU_007637_0_0_10"/>
<accession>A0A0D5YV03</accession>
<dbReference type="KEGG" id="mlt:VC82_2475"/>
<dbReference type="AlphaFoldDB" id="A0A0D5YV03"/>
<dbReference type="PANTHER" id="PTHR30189">
    <property type="entry name" value="LPS-ASSEMBLY PROTEIN"/>
    <property type="match status" value="1"/>
</dbReference>
<gene>
    <name evidence="3" type="ORF">VC82_2475</name>
</gene>
<reference evidence="3 4" key="1">
    <citation type="submission" date="2015-03" db="EMBL/GenBank/DDBJ databases">
        <title>Complete genome sequence of Muricauda lutaonensis CC-HSB-11T, isolated from a coastal hot spring.</title>
        <authorList>
            <person name="Kim K.M."/>
        </authorList>
    </citation>
    <scope>NUCLEOTIDE SEQUENCE [LARGE SCALE GENOMIC DNA]</scope>
    <source>
        <strain evidence="3 4">CC-HSB-11</strain>
    </source>
</reference>
<evidence type="ECO:0000313" key="4">
    <source>
        <dbReference type="Proteomes" id="UP000032726"/>
    </source>
</evidence>
<dbReference type="InterPro" id="IPR045659">
    <property type="entry name" value="LptD_2"/>
</dbReference>
<keyword evidence="4" id="KW-1185">Reference proteome</keyword>
<dbReference type="PANTHER" id="PTHR30189:SF1">
    <property type="entry name" value="LPS-ASSEMBLY PROTEIN LPTD"/>
    <property type="match status" value="1"/>
</dbReference>
<feature type="domain" description="LPS-assembly protein LptD central" evidence="2">
    <location>
        <begin position="252"/>
        <end position="723"/>
    </location>
</feature>
<evidence type="ECO:0000313" key="3">
    <source>
        <dbReference type="EMBL" id="AKA36050.1"/>
    </source>
</evidence>
<evidence type="ECO:0000259" key="2">
    <source>
        <dbReference type="Pfam" id="PF19838"/>
    </source>
</evidence>
<dbReference type="STRING" id="516051.VC82_2475"/>
<proteinExistence type="predicted"/>
<sequence>MKNMRKFGLQKPSQAITKIGFIALQANKHLFPLLFVLLMGMVASAQEDTLVPLPIKATKDTITAPLLTTNILNDSTGIDAVENDTLPKKKSYLLDKIAYKAKDYVRISQKEQKIYLYDEAEIKYQDTELKAGIIVLDYIKNEVYAGRMYNPADSTYSQLPYFKQGDQEVIPDSIRFNFDTEKALIFNSRTEQQPTLGALGSDAMKVLAQVTKKENDSVYFLKDGKLTTSKDTIDPDYYIRVRKAKFVPGKKIIAGFSNMYIVDVPTPIALPFAYFPLTTGRTAGLIFPTFGNDPQRGYFIQNGGYYFPISEYVDFSILGDFFTNGSYGFRAQSIYAKRYRFRGNINFRFENLITSQKGFSDFSRNTLYNLQISHTQDPKANPNSRFSASVNLGSSNYYRESANQVNLANTQNNNLSSSISYSKTFPSYPSVNVSITATHNQNTNTEAINLTLPTVQASMERIFPFAKRDGIKKGIIQNINLQYNLRAENRLTTTDSLFFTPKMFDNAKVGARHTIPVSTNFKVAKYFSVSLGANYEDVWTLETFERGLDPDDPDSNREVVLDTINGFDRYNRYGLNASIGTTLYGTWNFGEDKKIQAIRHVMRPSIGWGYTPSFDQFYDTYTNLDGEEVLYSRFEGTLNGAPSLGKSNSVSFSLQNTLEAKVRDKDSTATEPKKISLLSNLNFSTSYNFEADSLKLSPISFNGGTRILNEKMSINFTGSLDPYAIDNTGRRINTFNINSGGGLFRLTRAGLNVSYQLNSETFKKKEKGDADDGPDSNDYYRASSGGRADDLFGEGFDTGIDRGFDDRRKDDDDEEVPIYNSKLPWDLRLAYATTYNNSNRQGEITNNSLMFSGNLELTPKWSLGFSSGYDFKNKGFTLTQFRFARNLGSFDLRFNWVPFGRNERWDFFIGISSSILQDVKWEQRSQRRLGRR</sequence>
<name>A0A0D5YV03_9FLAO</name>
<organism evidence="3 4">
    <name type="scientific">Flagellimonas lutaonensis</name>
    <dbReference type="NCBI Taxonomy" id="516051"/>
    <lineage>
        <taxon>Bacteria</taxon>
        <taxon>Pseudomonadati</taxon>
        <taxon>Bacteroidota</taxon>
        <taxon>Flavobacteriia</taxon>
        <taxon>Flavobacteriales</taxon>
        <taxon>Flavobacteriaceae</taxon>
        <taxon>Flagellimonas</taxon>
    </lineage>
</organism>
<dbReference type="PATRIC" id="fig|516051.4.peg.2540"/>
<protein>
    <submittedName>
        <fullName evidence="3">Organic solvent tolerance protein OstA</fullName>
    </submittedName>
</protein>
<evidence type="ECO:0000256" key="1">
    <source>
        <dbReference type="SAM" id="MobiDB-lite"/>
    </source>
</evidence>
<dbReference type="GO" id="GO:0009279">
    <property type="term" value="C:cell outer membrane"/>
    <property type="evidence" value="ECO:0007669"/>
    <property type="project" value="TreeGrafter"/>
</dbReference>